<dbReference type="Proteomes" id="UP000295560">
    <property type="component" value="Unassembled WGS sequence"/>
</dbReference>
<dbReference type="CDD" id="cd15482">
    <property type="entry name" value="Sialidase_non-viral"/>
    <property type="match status" value="1"/>
</dbReference>
<dbReference type="EMBL" id="SMFZ01000001">
    <property type="protein sequence ID" value="TCK24558.1"/>
    <property type="molecule type" value="Genomic_DNA"/>
</dbReference>
<comment type="caution">
    <text evidence="2">The sequence shown here is derived from an EMBL/GenBank/DDBJ whole genome shotgun (WGS) entry which is preliminary data.</text>
</comment>
<sequence>MYGTVDPVVVPAPRVSRVTRRAVLGALGLGAVGLLAGNVLPVDVDVVGRPTADRPPAPIRAMRAEHVGWVTGAGSANRTAQAGVAGTDLGIMWDDGTGDVLVAYGDTFGRGWAGHGGEAWPGWTREQADWRSNVLARSTTTDLSKGLTLDSWITDVPGHARQVIPRDHRPGVREYTVIPTSGIAIGTRNLMSYMSVRRWHDEGGRWDTNYAGIAYSDDRGATWHKPESAQWANTPDGGQGWQMCAFARERGRLYVFGTPNGRWGPVRLSRVREDDALDLAAYEQWTGKGWTRDQARAVPVIPAPASELSVIFHEPTAQWLAAHFNEALRAIVVHTAPALTGPWSRPRAVVTDRDFPQPYGAFFHPSSATSASPYFQMSQWGEYNTRLMRLDIETDRLSSAAAR</sequence>
<proteinExistence type="predicted"/>
<evidence type="ECO:0000313" key="3">
    <source>
        <dbReference type="Proteomes" id="UP000295560"/>
    </source>
</evidence>
<protein>
    <submittedName>
        <fullName evidence="2">Uncharacterized protein DUF4185</fullName>
    </submittedName>
</protein>
<organism evidence="2 3">
    <name type="scientific">Pseudonocardia endophytica</name>
    <dbReference type="NCBI Taxonomy" id="401976"/>
    <lineage>
        <taxon>Bacteria</taxon>
        <taxon>Bacillati</taxon>
        <taxon>Actinomycetota</taxon>
        <taxon>Actinomycetes</taxon>
        <taxon>Pseudonocardiales</taxon>
        <taxon>Pseudonocardiaceae</taxon>
        <taxon>Pseudonocardia</taxon>
    </lineage>
</organism>
<gene>
    <name evidence="2" type="ORF">EV378_0332</name>
</gene>
<name>A0A4R1HQZ5_PSEEN</name>
<feature type="domain" description="DUF4185" evidence="1">
    <location>
        <begin position="75"/>
        <end position="389"/>
    </location>
</feature>
<dbReference type="AlphaFoldDB" id="A0A4R1HQZ5"/>
<keyword evidence="3" id="KW-1185">Reference proteome</keyword>
<accession>A0A4R1HQZ5</accession>
<dbReference type="Gene3D" id="2.120.10.10">
    <property type="match status" value="1"/>
</dbReference>
<dbReference type="InterPro" id="IPR025442">
    <property type="entry name" value="DUF4185"/>
</dbReference>
<evidence type="ECO:0000313" key="2">
    <source>
        <dbReference type="EMBL" id="TCK24558.1"/>
    </source>
</evidence>
<reference evidence="2 3" key="1">
    <citation type="submission" date="2019-03" db="EMBL/GenBank/DDBJ databases">
        <title>Sequencing the genomes of 1000 actinobacteria strains.</title>
        <authorList>
            <person name="Klenk H.-P."/>
        </authorList>
    </citation>
    <scope>NUCLEOTIDE SEQUENCE [LARGE SCALE GENOMIC DNA]</scope>
    <source>
        <strain evidence="2 3">DSM 44969</strain>
    </source>
</reference>
<evidence type="ECO:0000259" key="1">
    <source>
        <dbReference type="Pfam" id="PF13810"/>
    </source>
</evidence>
<dbReference type="Pfam" id="PF13810">
    <property type="entry name" value="DUF4185"/>
    <property type="match status" value="1"/>
</dbReference>